<feature type="region of interest" description="Disordered" evidence="1">
    <location>
        <begin position="41"/>
        <end position="62"/>
    </location>
</feature>
<dbReference type="AlphaFoldDB" id="A0AAV9MV61"/>
<feature type="region of interest" description="Disordered" evidence="1">
    <location>
        <begin position="109"/>
        <end position="183"/>
    </location>
</feature>
<feature type="compositionally biased region" description="Low complexity" evidence="1">
    <location>
        <begin position="41"/>
        <end position="54"/>
    </location>
</feature>
<keyword evidence="3" id="KW-1185">Reference proteome</keyword>
<sequence length="183" mass="19384">MAARPLLVGLASARIAILNTGLRGTVPQRTFRPSIIRRAPTVATSTPSTSNTIITPPPTSSLPPEEVAYETKHAAFLGEADSNDGHEAFRDAYGAPLPALDAQNSAFLGEADSDDAFEAQKAADGDKHEPLDASQSAYLGEADSDDGFEADVEVYPEEHRHRIEDTSGSGLHGQSGEQDGRIE</sequence>
<evidence type="ECO:0000313" key="3">
    <source>
        <dbReference type="Proteomes" id="UP001358417"/>
    </source>
</evidence>
<protein>
    <submittedName>
        <fullName evidence="2">Uncharacterized protein</fullName>
    </submittedName>
</protein>
<organism evidence="2 3">
    <name type="scientific">Exophiala bonariae</name>
    <dbReference type="NCBI Taxonomy" id="1690606"/>
    <lineage>
        <taxon>Eukaryota</taxon>
        <taxon>Fungi</taxon>
        <taxon>Dikarya</taxon>
        <taxon>Ascomycota</taxon>
        <taxon>Pezizomycotina</taxon>
        <taxon>Eurotiomycetes</taxon>
        <taxon>Chaetothyriomycetidae</taxon>
        <taxon>Chaetothyriales</taxon>
        <taxon>Herpotrichiellaceae</taxon>
        <taxon>Exophiala</taxon>
    </lineage>
</organism>
<feature type="compositionally biased region" description="Basic and acidic residues" evidence="1">
    <location>
        <begin position="156"/>
        <end position="165"/>
    </location>
</feature>
<comment type="caution">
    <text evidence="2">The sequence shown here is derived from an EMBL/GenBank/DDBJ whole genome shotgun (WGS) entry which is preliminary data.</text>
</comment>
<feature type="compositionally biased region" description="Acidic residues" evidence="1">
    <location>
        <begin position="142"/>
        <end position="155"/>
    </location>
</feature>
<evidence type="ECO:0000313" key="2">
    <source>
        <dbReference type="EMBL" id="KAK5045561.1"/>
    </source>
</evidence>
<feature type="compositionally biased region" description="Basic and acidic residues" evidence="1">
    <location>
        <begin position="121"/>
        <end position="131"/>
    </location>
</feature>
<dbReference type="GeneID" id="89977340"/>
<dbReference type="EMBL" id="JAVRRD010000036">
    <property type="protein sequence ID" value="KAK5045561.1"/>
    <property type="molecule type" value="Genomic_DNA"/>
</dbReference>
<accession>A0AAV9MV61</accession>
<evidence type="ECO:0000256" key="1">
    <source>
        <dbReference type="SAM" id="MobiDB-lite"/>
    </source>
</evidence>
<dbReference type="RefSeq" id="XP_064701185.1">
    <property type="nucleotide sequence ID" value="XM_064852721.1"/>
</dbReference>
<proteinExistence type="predicted"/>
<reference evidence="2 3" key="1">
    <citation type="submission" date="2023-08" db="EMBL/GenBank/DDBJ databases">
        <title>Black Yeasts Isolated from many extreme environments.</title>
        <authorList>
            <person name="Coleine C."/>
            <person name="Stajich J.E."/>
            <person name="Selbmann L."/>
        </authorList>
    </citation>
    <scope>NUCLEOTIDE SEQUENCE [LARGE SCALE GENOMIC DNA]</scope>
    <source>
        <strain evidence="2 3">CCFEE 5792</strain>
    </source>
</reference>
<gene>
    <name evidence="2" type="ORF">LTR84_009179</name>
</gene>
<name>A0AAV9MV61_9EURO</name>
<dbReference type="Proteomes" id="UP001358417">
    <property type="component" value="Unassembled WGS sequence"/>
</dbReference>